<sequence>MYHDNIVFAGNETETIQQSFHRTGPLVVVDDDLAQQKIVENCYKKSKSKVDLEFFRSGEEFIAWLCSPGAEGRSPKMVLLDINMPGLDGFDVLNELKQRDILCEIPTIVMLSTSNSKEDIEKSLDLGADAFWPKPMSLVEYVDFFKSLD</sequence>
<dbReference type="InterPro" id="IPR052893">
    <property type="entry name" value="TCS_response_regulator"/>
</dbReference>
<proteinExistence type="predicted"/>
<evidence type="ECO:0000259" key="2">
    <source>
        <dbReference type="PROSITE" id="PS50110"/>
    </source>
</evidence>
<dbReference type="RefSeq" id="WP_132323393.1">
    <property type="nucleotide sequence ID" value="NZ_FWZT01000022.1"/>
</dbReference>
<feature type="domain" description="Response regulatory" evidence="2">
    <location>
        <begin position="25"/>
        <end position="149"/>
    </location>
</feature>
<protein>
    <submittedName>
        <fullName evidence="3">Response regulator receiver domain-containing protein</fullName>
    </submittedName>
</protein>
<dbReference type="InterPro" id="IPR001789">
    <property type="entry name" value="Sig_transdc_resp-reg_receiver"/>
</dbReference>
<evidence type="ECO:0000313" key="4">
    <source>
        <dbReference type="Proteomes" id="UP000192907"/>
    </source>
</evidence>
<feature type="modified residue" description="4-aspartylphosphate" evidence="1">
    <location>
        <position position="81"/>
    </location>
</feature>
<dbReference type="SUPFAM" id="SSF52172">
    <property type="entry name" value="CheY-like"/>
    <property type="match status" value="1"/>
</dbReference>
<dbReference type="SMART" id="SM00448">
    <property type="entry name" value="REC"/>
    <property type="match status" value="1"/>
</dbReference>
<dbReference type="PANTHER" id="PTHR44520">
    <property type="entry name" value="RESPONSE REGULATOR RCP1-RELATED"/>
    <property type="match status" value="1"/>
</dbReference>
<keyword evidence="1" id="KW-0597">Phosphoprotein</keyword>
<dbReference type="Proteomes" id="UP000192907">
    <property type="component" value="Unassembled WGS sequence"/>
</dbReference>
<keyword evidence="4" id="KW-1185">Reference proteome</keyword>
<dbReference type="AlphaFoldDB" id="A0A1Y6CGX2"/>
<reference evidence="4" key="1">
    <citation type="submission" date="2017-04" db="EMBL/GenBank/DDBJ databases">
        <authorList>
            <person name="Varghese N."/>
            <person name="Submissions S."/>
        </authorList>
    </citation>
    <scope>NUCLEOTIDE SEQUENCE [LARGE SCALE GENOMIC DNA]</scope>
    <source>
        <strain evidence="4">RKEM611</strain>
    </source>
</reference>
<dbReference type="Pfam" id="PF00072">
    <property type="entry name" value="Response_reg"/>
    <property type="match status" value="1"/>
</dbReference>
<name>A0A1Y6CGX2_9BACT</name>
<dbReference type="EMBL" id="FWZT01000022">
    <property type="protein sequence ID" value="SMF64607.1"/>
    <property type="molecule type" value="Genomic_DNA"/>
</dbReference>
<organism evidence="3 4">
    <name type="scientific">Pseudobacteriovorax antillogorgiicola</name>
    <dbReference type="NCBI Taxonomy" id="1513793"/>
    <lineage>
        <taxon>Bacteria</taxon>
        <taxon>Pseudomonadati</taxon>
        <taxon>Bdellovibrionota</taxon>
        <taxon>Oligoflexia</taxon>
        <taxon>Oligoflexales</taxon>
        <taxon>Pseudobacteriovoracaceae</taxon>
        <taxon>Pseudobacteriovorax</taxon>
    </lineage>
</organism>
<gene>
    <name evidence="3" type="ORF">SAMN06296036_12258</name>
</gene>
<dbReference type="InterPro" id="IPR011006">
    <property type="entry name" value="CheY-like_superfamily"/>
</dbReference>
<evidence type="ECO:0000313" key="3">
    <source>
        <dbReference type="EMBL" id="SMF64607.1"/>
    </source>
</evidence>
<dbReference type="PANTHER" id="PTHR44520:SF2">
    <property type="entry name" value="RESPONSE REGULATOR RCP1"/>
    <property type="match status" value="1"/>
</dbReference>
<dbReference type="Gene3D" id="3.40.50.2300">
    <property type="match status" value="1"/>
</dbReference>
<accession>A0A1Y6CGX2</accession>
<dbReference type="GO" id="GO:0000160">
    <property type="term" value="P:phosphorelay signal transduction system"/>
    <property type="evidence" value="ECO:0007669"/>
    <property type="project" value="InterPro"/>
</dbReference>
<dbReference type="OrthoDB" id="5298756at2"/>
<dbReference type="PROSITE" id="PS50110">
    <property type="entry name" value="RESPONSE_REGULATORY"/>
    <property type="match status" value="1"/>
</dbReference>
<dbReference type="STRING" id="1513793.SAMN06296036_12258"/>
<evidence type="ECO:0000256" key="1">
    <source>
        <dbReference type="PROSITE-ProRule" id="PRU00169"/>
    </source>
</evidence>